<dbReference type="RefSeq" id="WP_344806135.1">
    <property type="nucleotide sequence ID" value="NZ_BAABAB010000022.1"/>
</dbReference>
<keyword evidence="7 8" id="KW-0472">Membrane</keyword>
<feature type="transmembrane region" description="Helical" evidence="8">
    <location>
        <begin position="34"/>
        <end position="62"/>
    </location>
</feature>
<comment type="caution">
    <text evidence="9">The sequence shown here is derived from an EMBL/GenBank/DDBJ whole genome shotgun (WGS) entry which is preliminary data.</text>
</comment>
<comment type="subcellular location">
    <subcellularLocation>
        <location evidence="1 8">Cell membrane</location>
        <topology evidence="1 8">Multi-pass membrane protein</topology>
    </subcellularLocation>
</comment>
<dbReference type="PANTHER" id="PTHR30269:SF0">
    <property type="entry name" value="MEMBRANE TRANSPORTER PROTEIN YFCA-RELATED"/>
    <property type="match status" value="1"/>
</dbReference>
<evidence type="ECO:0000256" key="5">
    <source>
        <dbReference type="ARBA" id="ARBA00022692"/>
    </source>
</evidence>
<evidence type="ECO:0000313" key="10">
    <source>
        <dbReference type="Proteomes" id="UP001501490"/>
    </source>
</evidence>
<feature type="transmembrane region" description="Helical" evidence="8">
    <location>
        <begin position="99"/>
        <end position="121"/>
    </location>
</feature>
<keyword evidence="4 8" id="KW-1003">Cell membrane</keyword>
<name>A0ABP7A7M2_9ACTN</name>
<protein>
    <recommendedName>
        <fullName evidence="8">Probable membrane transporter protein</fullName>
    </recommendedName>
</protein>
<reference evidence="10" key="1">
    <citation type="journal article" date="2019" name="Int. J. Syst. Evol. Microbiol.">
        <title>The Global Catalogue of Microorganisms (GCM) 10K type strain sequencing project: providing services to taxonomists for standard genome sequencing and annotation.</title>
        <authorList>
            <consortium name="The Broad Institute Genomics Platform"/>
            <consortium name="The Broad Institute Genome Sequencing Center for Infectious Disease"/>
            <person name="Wu L."/>
            <person name="Ma J."/>
        </authorList>
    </citation>
    <scope>NUCLEOTIDE SEQUENCE [LARGE SCALE GENOMIC DNA]</scope>
    <source>
        <strain evidence="10">JCM 16929</strain>
    </source>
</reference>
<feature type="transmembrane region" description="Helical" evidence="8">
    <location>
        <begin position="236"/>
        <end position="254"/>
    </location>
</feature>
<evidence type="ECO:0000256" key="6">
    <source>
        <dbReference type="ARBA" id="ARBA00022989"/>
    </source>
</evidence>
<dbReference type="InterPro" id="IPR052017">
    <property type="entry name" value="TSUP"/>
</dbReference>
<feature type="transmembrane region" description="Helical" evidence="8">
    <location>
        <begin position="157"/>
        <end position="176"/>
    </location>
</feature>
<keyword evidence="3" id="KW-0813">Transport</keyword>
<evidence type="ECO:0000256" key="7">
    <source>
        <dbReference type="ARBA" id="ARBA00023136"/>
    </source>
</evidence>
<keyword evidence="6 8" id="KW-1133">Transmembrane helix</keyword>
<comment type="similarity">
    <text evidence="2 8">Belongs to the 4-toluene sulfonate uptake permease (TSUP) (TC 2.A.102) family.</text>
</comment>
<dbReference type="Pfam" id="PF01925">
    <property type="entry name" value="TauE"/>
    <property type="match status" value="1"/>
</dbReference>
<dbReference type="EMBL" id="BAABAB010000022">
    <property type="protein sequence ID" value="GAA3626525.1"/>
    <property type="molecule type" value="Genomic_DNA"/>
</dbReference>
<keyword evidence="10" id="KW-1185">Reference proteome</keyword>
<sequence length="255" mass="25905">MSWLDLLALLAAGAAAGLINTVVGSGTLVTFPTLLALGVPPVTANVSNTIGLVPGSVSGALATRGELGGQRSRLIRLGAASLVGGVVGALLLLKLPSSAFDAIVPILIGIGCVLVIVQPALSRRIAARRERLGITESAPHGSIWLWLAVMLTGVYGGYFGAAQGVLLIGVLGIGLAEHLQRINAIKNVLAGLVNGVAGLIFVFLYDVNWWAAGAIAVGSVIGAQVGGRVGKKLPPIVYRVVIVVVGVVAIVNLLR</sequence>
<dbReference type="Proteomes" id="UP001501490">
    <property type="component" value="Unassembled WGS sequence"/>
</dbReference>
<feature type="transmembrane region" description="Helical" evidence="8">
    <location>
        <begin position="74"/>
        <end position="93"/>
    </location>
</feature>
<dbReference type="PANTHER" id="PTHR30269">
    <property type="entry name" value="TRANSMEMBRANE PROTEIN YFCA"/>
    <property type="match status" value="1"/>
</dbReference>
<evidence type="ECO:0000256" key="8">
    <source>
        <dbReference type="RuleBase" id="RU363041"/>
    </source>
</evidence>
<keyword evidence="5 8" id="KW-0812">Transmembrane</keyword>
<feature type="transmembrane region" description="Helical" evidence="8">
    <location>
        <begin position="211"/>
        <end position="229"/>
    </location>
</feature>
<evidence type="ECO:0000313" key="9">
    <source>
        <dbReference type="EMBL" id="GAA3626525.1"/>
    </source>
</evidence>
<evidence type="ECO:0000256" key="1">
    <source>
        <dbReference type="ARBA" id="ARBA00004651"/>
    </source>
</evidence>
<evidence type="ECO:0000256" key="3">
    <source>
        <dbReference type="ARBA" id="ARBA00022448"/>
    </source>
</evidence>
<evidence type="ECO:0000256" key="2">
    <source>
        <dbReference type="ARBA" id="ARBA00009142"/>
    </source>
</evidence>
<evidence type="ECO:0000256" key="4">
    <source>
        <dbReference type="ARBA" id="ARBA00022475"/>
    </source>
</evidence>
<accession>A0ABP7A7M2</accession>
<dbReference type="InterPro" id="IPR002781">
    <property type="entry name" value="TM_pro_TauE-like"/>
</dbReference>
<feature type="transmembrane region" description="Helical" evidence="8">
    <location>
        <begin position="188"/>
        <end position="205"/>
    </location>
</feature>
<organism evidence="9 10">
    <name type="scientific">Microlunatus ginsengisoli</name>
    <dbReference type="NCBI Taxonomy" id="363863"/>
    <lineage>
        <taxon>Bacteria</taxon>
        <taxon>Bacillati</taxon>
        <taxon>Actinomycetota</taxon>
        <taxon>Actinomycetes</taxon>
        <taxon>Propionibacteriales</taxon>
        <taxon>Propionibacteriaceae</taxon>
        <taxon>Microlunatus</taxon>
    </lineage>
</organism>
<proteinExistence type="inferred from homology"/>
<gene>
    <name evidence="9" type="ORF">GCM10022236_31000</name>
</gene>